<keyword evidence="1" id="KW-0472">Membrane</keyword>
<reference evidence="2 3" key="1">
    <citation type="submission" date="2024-09" db="EMBL/GenBank/DDBJ databases">
        <authorList>
            <person name="Sun Q."/>
            <person name="Mori K."/>
        </authorList>
    </citation>
    <scope>NUCLEOTIDE SEQUENCE [LARGE SCALE GENOMIC DNA]</scope>
    <source>
        <strain evidence="2 3">CGMCC 1.9126</strain>
    </source>
</reference>
<feature type="transmembrane region" description="Helical" evidence="1">
    <location>
        <begin position="185"/>
        <end position="207"/>
    </location>
</feature>
<accession>A0ABV6KKR3</accession>
<feature type="transmembrane region" description="Helical" evidence="1">
    <location>
        <begin position="39"/>
        <end position="65"/>
    </location>
</feature>
<dbReference type="EMBL" id="JBHLUU010000005">
    <property type="protein sequence ID" value="MFC0473903.1"/>
    <property type="molecule type" value="Genomic_DNA"/>
</dbReference>
<dbReference type="Proteomes" id="UP001589738">
    <property type="component" value="Unassembled WGS sequence"/>
</dbReference>
<feature type="transmembrane region" description="Helical" evidence="1">
    <location>
        <begin position="143"/>
        <end position="162"/>
    </location>
</feature>
<evidence type="ECO:0000256" key="1">
    <source>
        <dbReference type="SAM" id="Phobius"/>
    </source>
</evidence>
<comment type="caution">
    <text evidence="2">The sequence shown here is derived from an EMBL/GenBank/DDBJ whole genome shotgun (WGS) entry which is preliminary data.</text>
</comment>
<keyword evidence="1" id="KW-0812">Transmembrane</keyword>
<keyword evidence="3" id="KW-1185">Reference proteome</keyword>
<evidence type="ECO:0000313" key="3">
    <source>
        <dbReference type="Proteomes" id="UP001589738"/>
    </source>
</evidence>
<gene>
    <name evidence="2" type="ORF">ACFFHF_00910</name>
</gene>
<proteinExistence type="predicted"/>
<feature type="transmembrane region" description="Helical" evidence="1">
    <location>
        <begin position="101"/>
        <end position="122"/>
    </location>
</feature>
<evidence type="ECO:0000313" key="2">
    <source>
        <dbReference type="EMBL" id="MFC0473903.1"/>
    </source>
</evidence>
<name>A0ABV6KKR3_9BACI</name>
<protein>
    <submittedName>
        <fullName evidence="2">Uncharacterized protein</fullName>
    </submittedName>
</protein>
<keyword evidence="1" id="KW-1133">Transmembrane helix</keyword>
<sequence length="620" mass="72815">MDKKIIYEDFKKYINRLYKSFLAKWRFTLTMGIWLVDRIVSFFALFPMLGFLFLVIAFLIFYFVLAPPVDKPVSPELRNAIYYFFDSIGFNHFGDITVRDIISRTTSSLGFCLSIISAIYVFTHREQKSVAPSASINSRKNRFVVVVLSIFLFTMFTGYTLVENYNASILQPDSLHISKILFSKILLWAIGIGWSIGNFIDLIKSLFESMSIDKMLRNSIRDTNSEIRLITRTYRHKYFNKFIDNRYRKLHYNIESVFQNLKYAADNNMNKEFEESVYRLANVINRLKSENKKYNIDNLATYLLEQDKKSFIDLYNSLLRNTLSLINHLYKNQHYRKGRSLVSLYFSIYVNGEGRLKQNFSLSLKEFLDSLDINNERQLRAFLDELGILSEEQTFITYKSLIMKLIIQNNVKMLTNIVYDFKENIIQKQQETKDIKIKALAQRKAVELEGSLIVILMQCLVKGIEISHYSATGFLIKYLVTNFKGTQLKKGFSVLQRNRDLFTKVLEQDKSLDNMSEGHKDFELITINKETFDYCCKKLCILLYGQQIYADNNNLWFVSDNVHHQDKIDLAKEFYDCTFSAYMIKKIESSSYGLLFLKDKEVMQDIYYNLGVPWNDKVLS</sequence>
<organism evidence="2 3">
    <name type="scientific">Robertmurraya beringensis</name>
    <dbReference type="NCBI Taxonomy" id="641660"/>
    <lineage>
        <taxon>Bacteria</taxon>
        <taxon>Bacillati</taxon>
        <taxon>Bacillota</taxon>
        <taxon>Bacilli</taxon>
        <taxon>Bacillales</taxon>
        <taxon>Bacillaceae</taxon>
        <taxon>Robertmurraya</taxon>
    </lineage>
</organism>
<dbReference type="RefSeq" id="WP_340906600.1">
    <property type="nucleotide sequence ID" value="NZ_JBHLUU010000005.1"/>
</dbReference>